<dbReference type="Proteomes" id="UP000298416">
    <property type="component" value="Unassembled WGS sequence"/>
</dbReference>
<dbReference type="PANTHER" id="PTHR44375:SF5">
    <property type="entry name" value="3-OXOACYL-[ACYL-CARRIER-PROTEIN] REDUCTASE FABG-LIKE"/>
    <property type="match status" value="1"/>
</dbReference>
<evidence type="ECO:0000256" key="1">
    <source>
        <dbReference type="RuleBase" id="RU000363"/>
    </source>
</evidence>
<dbReference type="InterPro" id="IPR002347">
    <property type="entry name" value="SDR_fam"/>
</dbReference>
<dbReference type="Pfam" id="PF00106">
    <property type="entry name" value="adh_short"/>
    <property type="match status" value="1"/>
</dbReference>
<dbReference type="InterPro" id="IPR020904">
    <property type="entry name" value="Sc_DH/Rdtase_CS"/>
</dbReference>
<dbReference type="EMBL" id="PNBA02000010">
    <property type="protein sequence ID" value="KAG6411096.1"/>
    <property type="molecule type" value="Genomic_DNA"/>
</dbReference>
<gene>
    <name evidence="2" type="ORF">SASPL_129170</name>
</gene>
<evidence type="ECO:0000313" key="2">
    <source>
        <dbReference type="EMBL" id="KAG6411096.1"/>
    </source>
</evidence>
<dbReference type="AlphaFoldDB" id="A0A8X8XCA8"/>
<keyword evidence="3" id="KW-1185">Reference proteome</keyword>
<sequence>MERRSQVERELEPWLRLENKVVMVTGASSGLGREFGLDLAKAGCRVIAAARRMDRLQSLCHEINSGSPEANHPRAVAVELDISASGSAVEASVQKAWDAFGRIDALINNAGIRGNVKSSLDISEEEFNNVVKTNLIGSWLVSKCVGARLRAAGCSGTIINISSGSGLGRAEQVGSVAYTSSKAGLNHMIRVMAL</sequence>
<comment type="similarity">
    <text evidence="1">Belongs to the short-chain dehydrogenases/reductases (SDR) family.</text>
</comment>
<comment type="caution">
    <text evidence="2">The sequence shown here is derived from an EMBL/GenBank/DDBJ whole genome shotgun (WGS) entry which is preliminary data.</text>
</comment>
<reference evidence="2" key="1">
    <citation type="submission" date="2018-01" db="EMBL/GenBank/DDBJ databases">
        <authorList>
            <person name="Mao J.F."/>
        </authorList>
    </citation>
    <scope>NUCLEOTIDE SEQUENCE</scope>
    <source>
        <strain evidence="2">Huo1</strain>
        <tissue evidence="2">Leaf</tissue>
    </source>
</reference>
<reference evidence="2" key="2">
    <citation type="submission" date="2020-08" db="EMBL/GenBank/DDBJ databases">
        <title>Plant Genome Project.</title>
        <authorList>
            <person name="Zhang R.-G."/>
        </authorList>
    </citation>
    <scope>NUCLEOTIDE SEQUENCE</scope>
    <source>
        <strain evidence="2">Huo1</strain>
        <tissue evidence="2">Leaf</tissue>
    </source>
</reference>
<dbReference type="PRINTS" id="PR00081">
    <property type="entry name" value="GDHRDH"/>
</dbReference>
<evidence type="ECO:0000313" key="3">
    <source>
        <dbReference type="Proteomes" id="UP000298416"/>
    </source>
</evidence>
<dbReference type="PANTHER" id="PTHR44375">
    <property type="entry name" value="BETA-KETOACYL-ACP REDUCTASE-LIKE PROTEIN-RELATED"/>
    <property type="match status" value="1"/>
</dbReference>
<proteinExistence type="inferred from homology"/>
<dbReference type="Gene3D" id="3.40.50.720">
    <property type="entry name" value="NAD(P)-binding Rossmann-like Domain"/>
    <property type="match status" value="1"/>
</dbReference>
<name>A0A8X8XCA8_SALSN</name>
<dbReference type="PROSITE" id="PS00061">
    <property type="entry name" value="ADH_SHORT"/>
    <property type="match status" value="1"/>
</dbReference>
<dbReference type="PRINTS" id="PR00080">
    <property type="entry name" value="SDRFAMILY"/>
</dbReference>
<dbReference type="SUPFAM" id="SSF51735">
    <property type="entry name" value="NAD(P)-binding Rossmann-fold domains"/>
    <property type="match status" value="1"/>
</dbReference>
<dbReference type="CDD" id="cd05233">
    <property type="entry name" value="SDR_c"/>
    <property type="match status" value="1"/>
</dbReference>
<accession>A0A8X8XCA8</accession>
<dbReference type="InterPro" id="IPR036291">
    <property type="entry name" value="NAD(P)-bd_dom_sf"/>
</dbReference>
<evidence type="ECO:0008006" key="4">
    <source>
        <dbReference type="Google" id="ProtNLM"/>
    </source>
</evidence>
<protein>
    <recommendedName>
        <fullName evidence="4">3-oxoacyl-[acyl-carrier protein] reductase</fullName>
    </recommendedName>
</protein>
<organism evidence="2">
    <name type="scientific">Salvia splendens</name>
    <name type="common">Scarlet sage</name>
    <dbReference type="NCBI Taxonomy" id="180675"/>
    <lineage>
        <taxon>Eukaryota</taxon>
        <taxon>Viridiplantae</taxon>
        <taxon>Streptophyta</taxon>
        <taxon>Embryophyta</taxon>
        <taxon>Tracheophyta</taxon>
        <taxon>Spermatophyta</taxon>
        <taxon>Magnoliopsida</taxon>
        <taxon>eudicotyledons</taxon>
        <taxon>Gunneridae</taxon>
        <taxon>Pentapetalae</taxon>
        <taxon>asterids</taxon>
        <taxon>lamiids</taxon>
        <taxon>Lamiales</taxon>
        <taxon>Lamiaceae</taxon>
        <taxon>Nepetoideae</taxon>
        <taxon>Mentheae</taxon>
        <taxon>Salviinae</taxon>
        <taxon>Salvia</taxon>
        <taxon>Salvia subgen. Calosphace</taxon>
        <taxon>core Calosphace</taxon>
    </lineage>
</organism>